<proteinExistence type="predicted"/>
<reference evidence="2" key="2">
    <citation type="submission" date="2025-08" db="UniProtKB">
        <authorList>
            <consortium name="Ensembl"/>
        </authorList>
    </citation>
    <scope>IDENTIFICATION</scope>
</reference>
<name>A0A4X2JS44_VOMUR</name>
<evidence type="ECO:0000313" key="2">
    <source>
        <dbReference type="Ensembl" id="ENSVURP00010002393.1"/>
    </source>
</evidence>
<reference evidence="2" key="3">
    <citation type="submission" date="2025-09" db="UniProtKB">
        <authorList>
            <consortium name="Ensembl"/>
        </authorList>
    </citation>
    <scope>IDENTIFICATION</scope>
</reference>
<keyword evidence="1" id="KW-0812">Transmembrane</keyword>
<dbReference type="STRING" id="29139.ENSVURP00010002393"/>
<keyword evidence="1" id="KW-1133">Transmembrane helix</keyword>
<organism evidence="2 3">
    <name type="scientific">Vombatus ursinus</name>
    <name type="common">Common wombat</name>
    <dbReference type="NCBI Taxonomy" id="29139"/>
    <lineage>
        <taxon>Eukaryota</taxon>
        <taxon>Metazoa</taxon>
        <taxon>Chordata</taxon>
        <taxon>Craniata</taxon>
        <taxon>Vertebrata</taxon>
        <taxon>Euteleostomi</taxon>
        <taxon>Mammalia</taxon>
        <taxon>Metatheria</taxon>
        <taxon>Diprotodontia</taxon>
        <taxon>Vombatidae</taxon>
        <taxon>Vombatus</taxon>
    </lineage>
</organism>
<keyword evidence="3" id="KW-1185">Reference proteome</keyword>
<dbReference type="GeneTree" id="ENSGT00940000176161"/>
<dbReference type="AlphaFoldDB" id="A0A4X2JS44"/>
<dbReference type="Ensembl" id="ENSVURT00010002727.1">
    <property type="protein sequence ID" value="ENSVURP00010002393.1"/>
    <property type="gene ID" value="ENSVURG00010001969.1"/>
</dbReference>
<evidence type="ECO:0000256" key="1">
    <source>
        <dbReference type="SAM" id="Phobius"/>
    </source>
</evidence>
<dbReference type="Proteomes" id="UP000314987">
    <property type="component" value="Unassembled WGS sequence"/>
</dbReference>
<keyword evidence="1" id="KW-0472">Membrane</keyword>
<reference evidence="3" key="1">
    <citation type="submission" date="2018-12" db="EMBL/GenBank/DDBJ databases">
        <authorList>
            <person name="Yazar S."/>
        </authorList>
    </citation>
    <scope>NUCLEOTIDE SEQUENCE [LARGE SCALE GENOMIC DNA]</scope>
</reference>
<evidence type="ECO:0000313" key="3">
    <source>
        <dbReference type="Proteomes" id="UP000314987"/>
    </source>
</evidence>
<feature type="transmembrane region" description="Helical" evidence="1">
    <location>
        <begin position="7"/>
        <end position="31"/>
    </location>
</feature>
<accession>A0A4X2JS44</accession>
<sequence>MRPGTSPWCWIMLILFAWGSLLFYIGGHLVWDNDHPDHSSRELSKIPAKLEAEPRECCIQ</sequence>
<protein>
    <submittedName>
        <fullName evidence="2">Uncharacterized protein</fullName>
    </submittedName>
</protein>